<gene>
    <name evidence="5" type="ORF">AAEO60_00340</name>
</gene>
<name>A0ABU9I9M1_9SPHN</name>
<evidence type="ECO:0000313" key="6">
    <source>
        <dbReference type="Proteomes" id="UP001497045"/>
    </source>
</evidence>
<keyword evidence="3 4" id="KW-0802">TPR repeat</keyword>
<dbReference type="SMART" id="SM00028">
    <property type="entry name" value="TPR"/>
    <property type="match status" value="3"/>
</dbReference>
<dbReference type="EMBL" id="JBBYHV010000001">
    <property type="protein sequence ID" value="MEL1249110.1"/>
    <property type="molecule type" value="Genomic_DNA"/>
</dbReference>
<keyword evidence="1" id="KW-0677">Repeat</keyword>
<dbReference type="InterPro" id="IPR051263">
    <property type="entry name" value="C-type_cytochrome_biogenesis"/>
</dbReference>
<dbReference type="Pfam" id="PF13432">
    <property type="entry name" value="TPR_16"/>
    <property type="match status" value="1"/>
</dbReference>
<dbReference type="Gene3D" id="1.25.40.10">
    <property type="entry name" value="Tetratricopeptide repeat domain"/>
    <property type="match status" value="2"/>
</dbReference>
<feature type="repeat" description="TPR" evidence="4">
    <location>
        <begin position="53"/>
        <end position="86"/>
    </location>
</feature>
<dbReference type="PROSITE" id="PS50293">
    <property type="entry name" value="TPR_REGION"/>
    <property type="match status" value="1"/>
</dbReference>
<evidence type="ECO:0000256" key="4">
    <source>
        <dbReference type="PROSITE-ProRule" id="PRU00339"/>
    </source>
</evidence>
<dbReference type="Pfam" id="PF07719">
    <property type="entry name" value="TPR_2"/>
    <property type="match status" value="1"/>
</dbReference>
<evidence type="ECO:0000256" key="3">
    <source>
        <dbReference type="ARBA" id="ARBA00022803"/>
    </source>
</evidence>
<accession>A0ABU9I9M1</accession>
<proteinExistence type="predicted"/>
<evidence type="ECO:0000256" key="2">
    <source>
        <dbReference type="ARBA" id="ARBA00022748"/>
    </source>
</evidence>
<organism evidence="5 6">
    <name type="scientific">Aurantiacibacter gilvus</name>
    <dbReference type="NCBI Taxonomy" id="3139141"/>
    <lineage>
        <taxon>Bacteria</taxon>
        <taxon>Pseudomonadati</taxon>
        <taxon>Pseudomonadota</taxon>
        <taxon>Alphaproteobacteria</taxon>
        <taxon>Sphingomonadales</taxon>
        <taxon>Erythrobacteraceae</taxon>
        <taxon>Aurantiacibacter</taxon>
    </lineage>
</organism>
<dbReference type="InterPro" id="IPR013105">
    <property type="entry name" value="TPR_2"/>
</dbReference>
<sequence>MAALAALAGVVGWRVMANGTEPGADSEVADSGMSTPLTLEQMADAAEADPDNPVAWQELGLAYFYDNRFSEAAEAYARAVEADPDSAVLWSSLGEAQVMASEDEPLPGPALEAFRRALSLDQSDPRARYFLAVEKDLDGNHEGAISDWLALLADTPPGAPWEMNVISTIRQVGAINEIDVEDRIASAASTRDLLPSNALPATRGPTEQQMAAAASLSPDQQQSMAQGMVQQLATRIEAEGGSVDEWIMLMRSYQNMGRLGEARRTMERALAAHPDSVTQITDAATQLGVSGTN</sequence>
<dbReference type="PANTHER" id="PTHR47870:SF1">
    <property type="entry name" value="CYTOCHROME C-TYPE BIOGENESIS PROTEIN CCMH"/>
    <property type="match status" value="1"/>
</dbReference>
<protein>
    <submittedName>
        <fullName evidence="5">Tetratricopeptide repeat protein</fullName>
    </submittedName>
</protein>
<dbReference type="PANTHER" id="PTHR47870">
    <property type="entry name" value="CYTOCHROME C-TYPE BIOGENESIS PROTEIN CCMH"/>
    <property type="match status" value="1"/>
</dbReference>
<evidence type="ECO:0000256" key="1">
    <source>
        <dbReference type="ARBA" id="ARBA00022737"/>
    </source>
</evidence>
<dbReference type="Proteomes" id="UP001497045">
    <property type="component" value="Unassembled WGS sequence"/>
</dbReference>
<reference evidence="5 6" key="1">
    <citation type="submission" date="2024-04" db="EMBL/GenBank/DDBJ databases">
        <title>Aurantiacibacter sp. DGU6 16S ribosomal RNA gene Genome sequencing and assembly.</title>
        <authorList>
            <person name="Park S."/>
        </authorList>
    </citation>
    <scope>NUCLEOTIDE SEQUENCE [LARGE SCALE GENOMIC DNA]</scope>
    <source>
        <strain evidence="5 6">DGU6</strain>
    </source>
</reference>
<comment type="caution">
    <text evidence="5">The sequence shown here is derived from an EMBL/GenBank/DDBJ whole genome shotgun (WGS) entry which is preliminary data.</text>
</comment>
<dbReference type="PROSITE" id="PS50005">
    <property type="entry name" value="TPR"/>
    <property type="match status" value="2"/>
</dbReference>
<dbReference type="RefSeq" id="WP_341671651.1">
    <property type="nucleotide sequence ID" value="NZ_JBBYHV010000001.1"/>
</dbReference>
<dbReference type="InterPro" id="IPR019734">
    <property type="entry name" value="TPR_rpt"/>
</dbReference>
<evidence type="ECO:0000313" key="5">
    <source>
        <dbReference type="EMBL" id="MEL1249110.1"/>
    </source>
</evidence>
<feature type="repeat" description="TPR" evidence="4">
    <location>
        <begin position="243"/>
        <end position="276"/>
    </location>
</feature>
<keyword evidence="6" id="KW-1185">Reference proteome</keyword>
<dbReference type="InterPro" id="IPR011990">
    <property type="entry name" value="TPR-like_helical_dom_sf"/>
</dbReference>
<dbReference type="Pfam" id="PF13428">
    <property type="entry name" value="TPR_14"/>
    <property type="match status" value="1"/>
</dbReference>
<keyword evidence="2" id="KW-0201">Cytochrome c-type biogenesis</keyword>
<dbReference type="SUPFAM" id="SSF48452">
    <property type="entry name" value="TPR-like"/>
    <property type="match status" value="1"/>
</dbReference>